<dbReference type="GO" id="GO:0003700">
    <property type="term" value="F:DNA-binding transcription factor activity"/>
    <property type="evidence" value="ECO:0007669"/>
    <property type="project" value="TreeGrafter"/>
</dbReference>
<dbReference type="CDD" id="cd00038">
    <property type="entry name" value="CAP_ED"/>
    <property type="match status" value="1"/>
</dbReference>
<name>A0A853IBU0_9GAMM</name>
<protein>
    <submittedName>
        <fullName evidence="2">Cyclic nucleotide-binding domain-containing protein</fullName>
    </submittedName>
</protein>
<dbReference type="EMBL" id="JACCKB010000073">
    <property type="protein sequence ID" value="NYZ69312.1"/>
    <property type="molecule type" value="Genomic_DNA"/>
</dbReference>
<dbReference type="InterPro" id="IPR018488">
    <property type="entry name" value="cNMP-bd_CS"/>
</dbReference>
<dbReference type="PANTHER" id="PTHR24567">
    <property type="entry name" value="CRP FAMILY TRANSCRIPTIONAL REGULATORY PROTEIN"/>
    <property type="match status" value="1"/>
</dbReference>
<dbReference type="InterPro" id="IPR018490">
    <property type="entry name" value="cNMP-bd_dom_sf"/>
</dbReference>
<dbReference type="SMART" id="SM00100">
    <property type="entry name" value="cNMP"/>
    <property type="match status" value="1"/>
</dbReference>
<dbReference type="RefSeq" id="WP_180571307.1">
    <property type="nucleotide sequence ID" value="NZ_JACCKB010000073.1"/>
</dbReference>
<dbReference type="AlphaFoldDB" id="A0A853IBU0"/>
<feature type="domain" description="Cyclic nucleotide-binding" evidence="1">
    <location>
        <begin position="151"/>
        <end position="248"/>
    </location>
</feature>
<sequence length="272" mass="30152">MYLVGEQFPYISEVISELQLIPAQLVNGLPSEAANIYLDSVADLYTQHDPDQVFLICEGKLAGSINQREVFYMQEGDIVGLRQGFNLPKCKYSSKDPIELIPYDRKAFFEHIQADPARQTLLTKYLVGYAAVLADGLSRLTPYSDKPATGFLQAKAGDTIISEGEQADHVFILMTGRAEVYVRGVKVGNIYQDEIFGAMAMFTQEKRSATVIAKDDCTLTAVPKDQFINLIQTHPRVCLNLMENMARRINALNQKLVSPDSNDSASSVGIMS</sequence>
<dbReference type="Pfam" id="PF00027">
    <property type="entry name" value="cNMP_binding"/>
    <property type="match status" value="1"/>
</dbReference>
<keyword evidence="3" id="KW-1185">Reference proteome</keyword>
<dbReference type="SUPFAM" id="SSF51206">
    <property type="entry name" value="cAMP-binding domain-like"/>
    <property type="match status" value="1"/>
</dbReference>
<dbReference type="PANTHER" id="PTHR24567:SF74">
    <property type="entry name" value="HTH-TYPE TRANSCRIPTIONAL REGULATOR ARCR"/>
    <property type="match status" value="1"/>
</dbReference>
<dbReference type="Proteomes" id="UP000569732">
    <property type="component" value="Unassembled WGS sequence"/>
</dbReference>
<dbReference type="InterPro" id="IPR000595">
    <property type="entry name" value="cNMP-bd_dom"/>
</dbReference>
<reference evidence="2 3" key="1">
    <citation type="submission" date="2020-07" db="EMBL/GenBank/DDBJ databases">
        <title>Endozoicomonas sp. nov., isolated from sediment.</title>
        <authorList>
            <person name="Gu T."/>
        </authorList>
    </citation>
    <scope>NUCLEOTIDE SEQUENCE [LARGE SCALE GENOMIC DNA]</scope>
    <source>
        <strain evidence="2 3">SM1973</strain>
    </source>
</reference>
<dbReference type="Gene3D" id="2.60.120.10">
    <property type="entry name" value="Jelly Rolls"/>
    <property type="match status" value="1"/>
</dbReference>
<comment type="caution">
    <text evidence="2">The sequence shown here is derived from an EMBL/GenBank/DDBJ whole genome shotgun (WGS) entry which is preliminary data.</text>
</comment>
<dbReference type="PROSITE" id="PS50042">
    <property type="entry name" value="CNMP_BINDING_3"/>
    <property type="match status" value="1"/>
</dbReference>
<dbReference type="InterPro" id="IPR050397">
    <property type="entry name" value="Env_Response_Regulators"/>
</dbReference>
<evidence type="ECO:0000313" key="3">
    <source>
        <dbReference type="Proteomes" id="UP000569732"/>
    </source>
</evidence>
<evidence type="ECO:0000259" key="1">
    <source>
        <dbReference type="PROSITE" id="PS50042"/>
    </source>
</evidence>
<evidence type="ECO:0000313" key="2">
    <source>
        <dbReference type="EMBL" id="NYZ69312.1"/>
    </source>
</evidence>
<organism evidence="2 3">
    <name type="scientific">Spartinivicinus marinus</name>
    <dbReference type="NCBI Taxonomy" id="2994442"/>
    <lineage>
        <taxon>Bacteria</taxon>
        <taxon>Pseudomonadati</taxon>
        <taxon>Pseudomonadota</taxon>
        <taxon>Gammaproteobacteria</taxon>
        <taxon>Oceanospirillales</taxon>
        <taxon>Zooshikellaceae</taxon>
        <taxon>Spartinivicinus</taxon>
    </lineage>
</organism>
<proteinExistence type="predicted"/>
<gene>
    <name evidence="2" type="ORF">H0A36_25155</name>
</gene>
<accession>A0A853IBU0</accession>
<dbReference type="GO" id="GO:0005829">
    <property type="term" value="C:cytosol"/>
    <property type="evidence" value="ECO:0007669"/>
    <property type="project" value="TreeGrafter"/>
</dbReference>
<dbReference type="PRINTS" id="PR00103">
    <property type="entry name" value="CAMPKINASE"/>
</dbReference>
<dbReference type="InterPro" id="IPR014710">
    <property type="entry name" value="RmlC-like_jellyroll"/>
</dbReference>
<dbReference type="PROSITE" id="PS00888">
    <property type="entry name" value="CNMP_BINDING_1"/>
    <property type="match status" value="1"/>
</dbReference>